<dbReference type="CDD" id="cd16432">
    <property type="entry name" value="CheB_Rec"/>
    <property type="match status" value="1"/>
</dbReference>
<keyword evidence="3" id="KW-0963">Cytoplasm</keyword>
<feature type="active site" evidence="3 4">
    <location>
        <position position="194"/>
    </location>
</feature>
<keyword evidence="1 3" id="KW-0378">Hydrolase</keyword>
<dbReference type="EC" id="3.1.1.61" evidence="3"/>
<gene>
    <name evidence="3" type="primary">cheB</name>
    <name evidence="9" type="ORF">F4559_005747</name>
</gene>
<dbReference type="GO" id="GO:0005737">
    <property type="term" value="C:cytoplasm"/>
    <property type="evidence" value="ECO:0007669"/>
    <property type="project" value="UniProtKB-SubCell"/>
</dbReference>
<evidence type="ECO:0000313" key="9">
    <source>
        <dbReference type="EMBL" id="MBB4968388.1"/>
    </source>
</evidence>
<dbReference type="PANTHER" id="PTHR42872:SF3">
    <property type="entry name" value="PROTEIN-GLUTAMATE METHYLESTERASE_PROTEIN-GLUTAMINE GLUTAMINASE 1"/>
    <property type="match status" value="1"/>
</dbReference>
<dbReference type="GO" id="GO:0008984">
    <property type="term" value="F:protein-glutamate methylesterase activity"/>
    <property type="evidence" value="ECO:0007669"/>
    <property type="project" value="UniProtKB-UniRule"/>
</dbReference>
<comment type="subcellular location">
    <subcellularLocation>
        <location evidence="3">Cytoplasm</location>
    </subcellularLocation>
</comment>
<keyword evidence="3 5" id="KW-0597">Phosphoprotein</keyword>
<organism evidence="9 10">
    <name type="scientific">Saccharothrix violaceirubra</name>
    <dbReference type="NCBI Taxonomy" id="413306"/>
    <lineage>
        <taxon>Bacteria</taxon>
        <taxon>Bacillati</taxon>
        <taxon>Actinomycetota</taxon>
        <taxon>Actinomycetes</taxon>
        <taxon>Pseudonocardiales</taxon>
        <taxon>Pseudonocardiaceae</taxon>
        <taxon>Saccharothrix</taxon>
    </lineage>
</organism>
<evidence type="ECO:0000256" key="1">
    <source>
        <dbReference type="ARBA" id="ARBA00022801"/>
    </source>
</evidence>
<dbReference type="SUPFAM" id="SSF52738">
    <property type="entry name" value="Methylesterase CheB, C-terminal domain"/>
    <property type="match status" value="1"/>
</dbReference>
<comment type="catalytic activity">
    <reaction evidence="3">
        <text>L-glutaminyl-[protein] + H2O = L-glutamyl-[protein] + NH4(+)</text>
        <dbReference type="Rhea" id="RHEA:16441"/>
        <dbReference type="Rhea" id="RHEA-COMP:10207"/>
        <dbReference type="Rhea" id="RHEA-COMP:10208"/>
        <dbReference type="ChEBI" id="CHEBI:15377"/>
        <dbReference type="ChEBI" id="CHEBI:28938"/>
        <dbReference type="ChEBI" id="CHEBI:29973"/>
        <dbReference type="ChEBI" id="CHEBI:30011"/>
        <dbReference type="EC" id="3.5.1.44"/>
    </reaction>
</comment>
<dbReference type="SMART" id="SM00448">
    <property type="entry name" value="REC"/>
    <property type="match status" value="1"/>
</dbReference>
<evidence type="ECO:0000256" key="6">
    <source>
        <dbReference type="SAM" id="MobiDB-lite"/>
    </source>
</evidence>
<feature type="active site" evidence="3 4">
    <location>
        <position position="167"/>
    </location>
</feature>
<dbReference type="HAMAP" id="MF_00099">
    <property type="entry name" value="CheB_chemtxs"/>
    <property type="match status" value="1"/>
</dbReference>
<comment type="similarity">
    <text evidence="3">Belongs to the CheB family.</text>
</comment>
<dbReference type="RefSeq" id="WP_184673897.1">
    <property type="nucleotide sequence ID" value="NZ_BAABAI010000028.1"/>
</dbReference>
<dbReference type="Proteomes" id="UP000542674">
    <property type="component" value="Unassembled WGS sequence"/>
</dbReference>
<dbReference type="PIRSF" id="PIRSF000876">
    <property type="entry name" value="RR_chemtxs_CheB"/>
    <property type="match status" value="1"/>
</dbReference>
<dbReference type="Gene3D" id="3.40.50.2300">
    <property type="match status" value="1"/>
</dbReference>
<evidence type="ECO:0000259" key="7">
    <source>
        <dbReference type="PROSITE" id="PS50110"/>
    </source>
</evidence>
<dbReference type="GO" id="GO:0000156">
    <property type="term" value="F:phosphorelay response regulator activity"/>
    <property type="evidence" value="ECO:0007669"/>
    <property type="project" value="InterPro"/>
</dbReference>
<comment type="caution">
    <text evidence="9">The sequence shown here is derived from an EMBL/GenBank/DDBJ whole genome shotgun (WGS) entry which is preliminary data.</text>
</comment>
<feature type="domain" description="CheB-type methylesterase" evidence="8">
    <location>
        <begin position="154"/>
        <end position="348"/>
    </location>
</feature>
<comment type="PTM">
    <text evidence="3">Phosphorylated by CheA. Phosphorylation of the N-terminal regulatory domain activates the methylesterase activity.</text>
</comment>
<evidence type="ECO:0000313" key="10">
    <source>
        <dbReference type="Proteomes" id="UP000542674"/>
    </source>
</evidence>
<evidence type="ECO:0000259" key="8">
    <source>
        <dbReference type="PROSITE" id="PS50122"/>
    </source>
</evidence>
<dbReference type="PROSITE" id="PS50122">
    <property type="entry name" value="CHEB"/>
    <property type="match status" value="1"/>
</dbReference>
<keyword evidence="3 4" id="KW-0145">Chemotaxis</keyword>
<evidence type="ECO:0000256" key="4">
    <source>
        <dbReference type="PROSITE-ProRule" id="PRU00050"/>
    </source>
</evidence>
<comment type="domain">
    <text evidence="3">Contains a C-terminal catalytic domain, and an N-terminal region which modulates catalytic activity.</text>
</comment>
<dbReference type="PROSITE" id="PS50110">
    <property type="entry name" value="RESPONSE_REGULATORY"/>
    <property type="match status" value="1"/>
</dbReference>
<feature type="region of interest" description="Disordered" evidence="6">
    <location>
        <begin position="135"/>
        <end position="157"/>
    </location>
</feature>
<dbReference type="InterPro" id="IPR001789">
    <property type="entry name" value="Sig_transdc_resp-reg_receiver"/>
</dbReference>
<dbReference type="NCBIfam" id="NF001965">
    <property type="entry name" value="PRK00742.1"/>
    <property type="match status" value="1"/>
</dbReference>
<reference evidence="9 10" key="1">
    <citation type="submission" date="2020-08" db="EMBL/GenBank/DDBJ databases">
        <title>Sequencing the genomes of 1000 actinobacteria strains.</title>
        <authorList>
            <person name="Klenk H.-P."/>
        </authorList>
    </citation>
    <scope>NUCLEOTIDE SEQUENCE [LARGE SCALE GENOMIC DNA]</scope>
    <source>
        <strain evidence="9 10">DSM 45084</strain>
    </source>
</reference>
<dbReference type="CDD" id="cd17541">
    <property type="entry name" value="REC_CheB-like"/>
    <property type="match status" value="1"/>
</dbReference>
<dbReference type="InterPro" id="IPR035909">
    <property type="entry name" value="CheB_C"/>
</dbReference>
<dbReference type="GO" id="GO:0050568">
    <property type="term" value="F:protein-glutamine glutaminase activity"/>
    <property type="evidence" value="ECO:0007669"/>
    <property type="project" value="UniProtKB-UniRule"/>
</dbReference>
<protein>
    <recommendedName>
        <fullName evidence="3">Protein-glutamate methylesterase/protein-glutamine glutaminase</fullName>
        <ecNumber evidence="3">3.1.1.61</ecNumber>
        <ecNumber evidence="3">3.5.1.44</ecNumber>
    </recommendedName>
</protein>
<dbReference type="PANTHER" id="PTHR42872">
    <property type="entry name" value="PROTEIN-GLUTAMATE METHYLESTERASE/PROTEIN-GLUTAMINE GLUTAMINASE"/>
    <property type="match status" value="1"/>
</dbReference>
<dbReference type="GO" id="GO:0006935">
    <property type="term" value="P:chemotaxis"/>
    <property type="evidence" value="ECO:0007669"/>
    <property type="project" value="UniProtKB-UniRule"/>
</dbReference>
<proteinExistence type="inferred from homology"/>
<dbReference type="Pfam" id="PF00072">
    <property type="entry name" value="Response_reg"/>
    <property type="match status" value="1"/>
</dbReference>
<feature type="active site" evidence="3 4">
    <location>
        <position position="290"/>
    </location>
</feature>
<accession>A0A7W7WZ38</accession>
<name>A0A7W7WZ38_9PSEU</name>
<comment type="function">
    <text evidence="3">Involved in chemotaxis. Part of a chemotaxis signal transduction system that modulates chemotaxis in response to various stimuli. Catalyzes the demethylation of specific methylglutamate residues introduced into the chemoreceptors (methyl-accepting chemotaxis proteins or MCP) by CheR. Also mediates the irreversible deamidation of specific glutamine residues to glutamic acid.</text>
</comment>
<dbReference type="InterPro" id="IPR011006">
    <property type="entry name" value="CheY-like_superfamily"/>
</dbReference>
<comment type="catalytic activity">
    <reaction evidence="2 3">
        <text>[protein]-L-glutamate 5-O-methyl ester + H2O = L-glutamyl-[protein] + methanol + H(+)</text>
        <dbReference type="Rhea" id="RHEA:23236"/>
        <dbReference type="Rhea" id="RHEA-COMP:10208"/>
        <dbReference type="Rhea" id="RHEA-COMP:10311"/>
        <dbReference type="ChEBI" id="CHEBI:15377"/>
        <dbReference type="ChEBI" id="CHEBI:15378"/>
        <dbReference type="ChEBI" id="CHEBI:17790"/>
        <dbReference type="ChEBI" id="CHEBI:29973"/>
        <dbReference type="ChEBI" id="CHEBI:82795"/>
        <dbReference type="EC" id="3.1.1.61"/>
    </reaction>
</comment>
<evidence type="ECO:0000256" key="5">
    <source>
        <dbReference type="PROSITE-ProRule" id="PRU00169"/>
    </source>
</evidence>
<dbReference type="EC" id="3.5.1.44" evidence="3"/>
<feature type="domain" description="Response regulatory" evidence="7">
    <location>
        <begin position="3"/>
        <end position="121"/>
    </location>
</feature>
<dbReference type="Pfam" id="PF01339">
    <property type="entry name" value="CheB_methylest"/>
    <property type="match status" value="1"/>
</dbReference>
<dbReference type="Gene3D" id="3.40.50.180">
    <property type="entry name" value="Methylesterase CheB, C-terminal domain"/>
    <property type="match status" value="1"/>
</dbReference>
<dbReference type="AlphaFoldDB" id="A0A7W7WZ38"/>
<sequence length="352" mass="36744">MISVLVVDDSVVIRRLVTDALGSDPRVRVVGTAPNGRVALQKIDQLKPDLVTLDVEMPVMDGVTAAREIRLRHPKLPIIMFSTLTSSGAEATLAALSAGASDYVTKPSNFGSVAESVRSVREELLPRIHALCERPRPMAAPPPVRRPAGGGPRPARGQTRVVVVASSTGGPTALRQVLRGLPARLSVPIVVVQHMPPVFTGMLAQRLDTENAVRVVEATDGMILEPGTVYIAPGDRHLEVAGAGKMVKTRLHDGPKENHCRPAADVLFRSAARVYGNSALAVVLTGMGRDGAEGCRALSAAGAQVLAQDQASSVVWGMPGAVVEAGLADAVVPLGGMADRILSALPVPEVAS</sequence>
<dbReference type="SUPFAM" id="SSF52172">
    <property type="entry name" value="CheY-like"/>
    <property type="match status" value="1"/>
</dbReference>
<feature type="modified residue" description="4-aspartylphosphate" evidence="3 5">
    <location>
        <position position="54"/>
    </location>
</feature>
<evidence type="ECO:0000256" key="3">
    <source>
        <dbReference type="HAMAP-Rule" id="MF_00099"/>
    </source>
</evidence>
<dbReference type="InterPro" id="IPR000673">
    <property type="entry name" value="Sig_transdc_resp-reg_Me-estase"/>
</dbReference>
<evidence type="ECO:0000256" key="2">
    <source>
        <dbReference type="ARBA" id="ARBA00048267"/>
    </source>
</evidence>
<keyword evidence="10" id="KW-1185">Reference proteome</keyword>
<dbReference type="EMBL" id="JACHJS010000001">
    <property type="protein sequence ID" value="MBB4968388.1"/>
    <property type="molecule type" value="Genomic_DNA"/>
</dbReference>
<dbReference type="InterPro" id="IPR008248">
    <property type="entry name" value="CheB-like"/>
</dbReference>